<name>A0A401TXZ0_CHIPU</name>
<dbReference type="GO" id="GO:0004222">
    <property type="term" value="F:metalloendopeptidase activity"/>
    <property type="evidence" value="ECO:0007669"/>
    <property type="project" value="InterPro"/>
</dbReference>
<dbReference type="OMA" id="QLLYCHR"/>
<protein>
    <recommendedName>
        <fullName evidence="2">Peptidase M10A matrix metallopeptidase C-terminal domain-containing protein</fullName>
    </recommendedName>
</protein>
<evidence type="ECO:0000256" key="1">
    <source>
        <dbReference type="SAM" id="Phobius"/>
    </source>
</evidence>
<evidence type="ECO:0000313" key="4">
    <source>
        <dbReference type="Proteomes" id="UP000287033"/>
    </source>
</evidence>
<sequence length="77" mass="8525">MLRDWFGCHGETDGDSDVDEEVVVEVEESPSSLNPAAIILPVLLLTCVVVLACLVILFKRNGTPKQLLYCHRSLLDK</sequence>
<dbReference type="InterPro" id="IPR021805">
    <property type="entry name" value="Pept_M10A_metallopeptidase_C"/>
</dbReference>
<keyword evidence="1" id="KW-0812">Transmembrane</keyword>
<proteinExistence type="predicted"/>
<dbReference type="STRING" id="137246.A0A401TXZ0"/>
<keyword evidence="4" id="KW-1185">Reference proteome</keyword>
<keyword evidence="1" id="KW-0472">Membrane</keyword>
<feature type="domain" description="Peptidase M10A matrix metallopeptidase C-terminal" evidence="2">
    <location>
        <begin position="13"/>
        <end position="77"/>
    </location>
</feature>
<evidence type="ECO:0000259" key="2">
    <source>
        <dbReference type="Pfam" id="PF11857"/>
    </source>
</evidence>
<keyword evidence="1" id="KW-1133">Transmembrane helix</keyword>
<feature type="transmembrane region" description="Helical" evidence="1">
    <location>
        <begin position="36"/>
        <end position="58"/>
    </location>
</feature>
<comment type="caution">
    <text evidence="3">The sequence shown here is derived from an EMBL/GenBank/DDBJ whole genome shotgun (WGS) entry which is preliminary data.</text>
</comment>
<organism evidence="3 4">
    <name type="scientific">Chiloscyllium punctatum</name>
    <name type="common">Brownbanded bambooshark</name>
    <name type="synonym">Hemiscyllium punctatum</name>
    <dbReference type="NCBI Taxonomy" id="137246"/>
    <lineage>
        <taxon>Eukaryota</taxon>
        <taxon>Metazoa</taxon>
        <taxon>Chordata</taxon>
        <taxon>Craniata</taxon>
        <taxon>Vertebrata</taxon>
        <taxon>Chondrichthyes</taxon>
        <taxon>Elasmobranchii</taxon>
        <taxon>Galeomorphii</taxon>
        <taxon>Galeoidea</taxon>
        <taxon>Orectolobiformes</taxon>
        <taxon>Hemiscylliidae</taxon>
        <taxon>Chiloscyllium</taxon>
    </lineage>
</organism>
<evidence type="ECO:0000313" key="3">
    <source>
        <dbReference type="EMBL" id="GCC47505.1"/>
    </source>
</evidence>
<reference evidence="3 4" key="1">
    <citation type="journal article" date="2018" name="Nat. Ecol. Evol.">
        <title>Shark genomes provide insights into elasmobranch evolution and the origin of vertebrates.</title>
        <authorList>
            <person name="Hara Y"/>
            <person name="Yamaguchi K"/>
            <person name="Onimaru K"/>
            <person name="Kadota M"/>
            <person name="Koyanagi M"/>
            <person name="Keeley SD"/>
            <person name="Tatsumi K"/>
            <person name="Tanaka K"/>
            <person name="Motone F"/>
            <person name="Kageyama Y"/>
            <person name="Nozu R"/>
            <person name="Adachi N"/>
            <person name="Nishimura O"/>
            <person name="Nakagawa R"/>
            <person name="Tanegashima C"/>
            <person name="Kiyatake I"/>
            <person name="Matsumoto R"/>
            <person name="Murakumo K"/>
            <person name="Nishida K"/>
            <person name="Terakita A"/>
            <person name="Kuratani S"/>
            <person name="Sato K"/>
            <person name="Hyodo S Kuraku.S."/>
        </authorList>
    </citation>
    <scope>NUCLEOTIDE SEQUENCE [LARGE SCALE GENOMIC DNA]</scope>
</reference>
<feature type="non-terminal residue" evidence="3">
    <location>
        <position position="77"/>
    </location>
</feature>
<dbReference type="AlphaFoldDB" id="A0A401TXZ0"/>
<gene>
    <name evidence="3" type="ORF">chiPu_0031467</name>
</gene>
<accession>A0A401TXZ0</accession>
<dbReference type="Pfam" id="PF11857">
    <property type="entry name" value="DUF3377"/>
    <property type="match status" value="1"/>
</dbReference>
<dbReference type="Proteomes" id="UP000287033">
    <property type="component" value="Unassembled WGS sequence"/>
</dbReference>
<dbReference type="EMBL" id="BEZZ01210491">
    <property type="protein sequence ID" value="GCC47505.1"/>
    <property type="molecule type" value="Genomic_DNA"/>
</dbReference>